<keyword evidence="3" id="KW-0378">Hydrolase</keyword>
<evidence type="ECO:0000313" key="3">
    <source>
        <dbReference type="EMBL" id="SHJ66959.1"/>
    </source>
</evidence>
<name>A0A1M6L7E8_MALRU</name>
<dbReference type="RefSeq" id="WP_072909455.1">
    <property type="nucleotide sequence ID" value="NZ_FQZT01000012.1"/>
</dbReference>
<gene>
    <name evidence="3" type="ORF">SAMN02745165_02895</name>
</gene>
<organism evidence="3 4">
    <name type="scientific">Malonomonas rubra DSM 5091</name>
    <dbReference type="NCBI Taxonomy" id="1122189"/>
    <lineage>
        <taxon>Bacteria</taxon>
        <taxon>Pseudomonadati</taxon>
        <taxon>Thermodesulfobacteriota</taxon>
        <taxon>Desulfuromonadia</taxon>
        <taxon>Desulfuromonadales</taxon>
        <taxon>Geopsychrobacteraceae</taxon>
        <taxon>Malonomonas</taxon>
    </lineage>
</organism>
<dbReference type="GO" id="GO:0019284">
    <property type="term" value="P:L-methionine salvage from S-adenosylmethionine"/>
    <property type="evidence" value="ECO:0007669"/>
    <property type="project" value="TreeGrafter"/>
</dbReference>
<keyword evidence="4" id="KW-1185">Reference proteome</keyword>
<sequence length="243" mass="26366">MLIIIAAVPLETNLLRQELKDSRTEQLGSCCIEIGTIYDQDVLIAHSGVGQTAMSLQLTRLLERYPAKAVLLCGCGGSYPDSTLRNGELAIATAEFFGDLGVSCEEDFIHLSELEIPQNPELELIVQRSYLLPSPLVEHARKTLPQALCGTFVTVNSCSGCAALSNELQQRSGGICENMEGAAAAQVCAEYNLPLLELRGISNPTGSRDPQQWNIPLGAEAAQQGLLEILRHWPEKQEESCNS</sequence>
<dbReference type="NCBIfam" id="TIGR03664">
    <property type="entry name" value="fut_nucase"/>
    <property type="match status" value="1"/>
</dbReference>
<dbReference type="Pfam" id="PF01048">
    <property type="entry name" value="PNP_UDP_1"/>
    <property type="match status" value="1"/>
</dbReference>
<dbReference type="InterPro" id="IPR000845">
    <property type="entry name" value="Nucleoside_phosphorylase_d"/>
</dbReference>
<dbReference type="AlphaFoldDB" id="A0A1M6L7E8"/>
<accession>A0A1M6L7E8</accession>
<dbReference type="GO" id="GO:0009116">
    <property type="term" value="P:nucleoside metabolic process"/>
    <property type="evidence" value="ECO:0007669"/>
    <property type="project" value="InterPro"/>
</dbReference>
<dbReference type="EMBL" id="FQZT01000012">
    <property type="protein sequence ID" value="SHJ66959.1"/>
    <property type="molecule type" value="Genomic_DNA"/>
</dbReference>
<dbReference type="Gene3D" id="3.40.50.1580">
    <property type="entry name" value="Nucleoside phosphorylase domain"/>
    <property type="match status" value="1"/>
</dbReference>
<feature type="domain" description="Nucleoside phosphorylase" evidence="2">
    <location>
        <begin position="2"/>
        <end position="230"/>
    </location>
</feature>
<dbReference type="SUPFAM" id="SSF53167">
    <property type="entry name" value="Purine and uridine phosphorylases"/>
    <property type="match status" value="1"/>
</dbReference>
<dbReference type="GO" id="GO:0008930">
    <property type="term" value="F:methylthioadenosine nucleosidase activity"/>
    <property type="evidence" value="ECO:0007669"/>
    <property type="project" value="TreeGrafter"/>
</dbReference>
<dbReference type="EC" id="3.2.2.26" evidence="1"/>
<evidence type="ECO:0000256" key="1">
    <source>
        <dbReference type="NCBIfam" id="TIGR03664"/>
    </source>
</evidence>
<dbReference type="GO" id="GO:0005829">
    <property type="term" value="C:cytosol"/>
    <property type="evidence" value="ECO:0007669"/>
    <property type="project" value="TreeGrafter"/>
</dbReference>
<dbReference type="GO" id="GO:0008782">
    <property type="term" value="F:adenosylhomocysteine nucleosidase activity"/>
    <property type="evidence" value="ECO:0007669"/>
    <property type="project" value="TreeGrafter"/>
</dbReference>
<reference evidence="3 4" key="1">
    <citation type="submission" date="2016-11" db="EMBL/GenBank/DDBJ databases">
        <authorList>
            <person name="Jaros S."/>
            <person name="Januszkiewicz K."/>
            <person name="Wedrychowicz H."/>
        </authorList>
    </citation>
    <scope>NUCLEOTIDE SEQUENCE [LARGE SCALE GENOMIC DNA]</scope>
    <source>
        <strain evidence="3 4">DSM 5091</strain>
    </source>
</reference>
<evidence type="ECO:0000259" key="2">
    <source>
        <dbReference type="Pfam" id="PF01048"/>
    </source>
</evidence>
<dbReference type="InterPro" id="IPR019963">
    <property type="entry name" value="FL_hydrolase_MqnB"/>
</dbReference>
<dbReference type="GO" id="GO:0009234">
    <property type="term" value="P:menaquinone biosynthetic process"/>
    <property type="evidence" value="ECO:0007669"/>
    <property type="project" value="UniProtKB-UniRule"/>
</dbReference>
<dbReference type="Proteomes" id="UP000184171">
    <property type="component" value="Unassembled WGS sequence"/>
</dbReference>
<dbReference type="OrthoDB" id="9788270at2"/>
<dbReference type="PANTHER" id="PTHR46832">
    <property type="entry name" value="5'-METHYLTHIOADENOSINE/S-ADENOSYLHOMOCYSTEINE NUCLEOSIDASE"/>
    <property type="match status" value="1"/>
</dbReference>
<proteinExistence type="predicted"/>
<dbReference type="PANTHER" id="PTHR46832:SF2">
    <property type="entry name" value="FUTALOSINE HYDROLASE"/>
    <property type="match status" value="1"/>
</dbReference>
<protein>
    <recommendedName>
        <fullName evidence="1">Futalosine hydrolase</fullName>
        <ecNumber evidence="1">3.2.2.26</ecNumber>
    </recommendedName>
</protein>
<dbReference type="STRING" id="1122189.SAMN02745165_02895"/>
<evidence type="ECO:0000313" key="4">
    <source>
        <dbReference type="Proteomes" id="UP000184171"/>
    </source>
</evidence>
<dbReference type="CDD" id="cd17766">
    <property type="entry name" value="futalosine_nucleosidase_MqnB"/>
    <property type="match status" value="1"/>
</dbReference>
<dbReference type="InterPro" id="IPR035994">
    <property type="entry name" value="Nucleoside_phosphorylase_sf"/>
</dbReference>